<feature type="region of interest" description="Disordered" evidence="2">
    <location>
        <begin position="45"/>
        <end position="83"/>
    </location>
</feature>
<organism evidence="5 6">
    <name type="scientific">Phialocephala subalpina</name>
    <dbReference type="NCBI Taxonomy" id="576137"/>
    <lineage>
        <taxon>Eukaryota</taxon>
        <taxon>Fungi</taxon>
        <taxon>Dikarya</taxon>
        <taxon>Ascomycota</taxon>
        <taxon>Pezizomycotina</taxon>
        <taxon>Leotiomycetes</taxon>
        <taxon>Helotiales</taxon>
        <taxon>Mollisiaceae</taxon>
        <taxon>Phialocephala</taxon>
        <taxon>Phialocephala fortinii species complex</taxon>
    </lineage>
</organism>
<dbReference type="STRING" id="576137.A0A1L7XRT2"/>
<sequence length="389" mass="44623">MADLFHASGMQHGLLLTSQPSLTRVHLRPPSPTHQQHIRAQFELSPSGLESSSVQRANAPRKGRFSRMLRSKSRRNRDGRDSNLVKINLDEQPKGYPRSAVYLNSDKGAALFRRFGDAHSRILLYLQVEITRLEQKLKELDRDDDSKEETRWRVGHSIYLENGRENEARKDLIEELKAKLIEYDDLLLRDTQLRQLKRPSKRGHQNFFDWMWTENPFGEGEKSFIFHEQDFVVLDSQYEDSWLDGVMHRIMGHCRKGILRVSLSQQSLHCIYSHITQALFVNPDDQAKTSNPHVHYYSEDRMGTLIKVVVAIVSTALLFIPIFIFLSCHALSVKSMTAITLFFALVFATAISVFTSARRQEVFAATAAYCAVLVVFIGNLQQNAIAIKH</sequence>
<evidence type="ECO:0000256" key="2">
    <source>
        <dbReference type="SAM" id="MobiDB-lite"/>
    </source>
</evidence>
<reference evidence="5 6" key="1">
    <citation type="submission" date="2016-03" db="EMBL/GenBank/DDBJ databases">
        <authorList>
            <person name="Ploux O."/>
        </authorList>
    </citation>
    <scope>NUCLEOTIDE SEQUENCE [LARGE SCALE GENOMIC DNA]</scope>
    <source>
        <strain evidence="5 6">UAMH 11012</strain>
    </source>
</reference>
<evidence type="ECO:0000259" key="4">
    <source>
        <dbReference type="Pfam" id="PF20237"/>
    </source>
</evidence>
<keyword evidence="1" id="KW-0175">Coiled coil</keyword>
<dbReference type="InterPro" id="IPR046529">
    <property type="entry name" value="DUF6594"/>
</dbReference>
<dbReference type="EMBL" id="FJOG01000046">
    <property type="protein sequence ID" value="CZR67715.1"/>
    <property type="molecule type" value="Genomic_DNA"/>
</dbReference>
<feature type="coiled-coil region" evidence="1">
    <location>
        <begin position="123"/>
        <end position="150"/>
    </location>
</feature>
<evidence type="ECO:0000313" key="5">
    <source>
        <dbReference type="EMBL" id="CZR67715.1"/>
    </source>
</evidence>
<accession>A0A1L7XRT2</accession>
<feature type="transmembrane region" description="Helical" evidence="3">
    <location>
        <begin position="305"/>
        <end position="326"/>
    </location>
</feature>
<name>A0A1L7XRT2_9HELO</name>
<evidence type="ECO:0000313" key="6">
    <source>
        <dbReference type="Proteomes" id="UP000184330"/>
    </source>
</evidence>
<feature type="transmembrane region" description="Helical" evidence="3">
    <location>
        <begin position="338"/>
        <end position="356"/>
    </location>
</feature>
<dbReference type="AlphaFoldDB" id="A0A1L7XRT2"/>
<evidence type="ECO:0000256" key="3">
    <source>
        <dbReference type="SAM" id="Phobius"/>
    </source>
</evidence>
<feature type="transmembrane region" description="Helical" evidence="3">
    <location>
        <begin position="362"/>
        <end position="380"/>
    </location>
</feature>
<keyword evidence="3" id="KW-0472">Membrane</keyword>
<dbReference type="OrthoDB" id="3533814at2759"/>
<dbReference type="Proteomes" id="UP000184330">
    <property type="component" value="Unassembled WGS sequence"/>
</dbReference>
<dbReference type="PANTHER" id="PTHR34502:SF3">
    <property type="entry name" value="DUF6594 DOMAIN-CONTAINING PROTEIN"/>
    <property type="match status" value="1"/>
</dbReference>
<gene>
    <name evidence="5" type="ORF">PAC_17614</name>
</gene>
<proteinExistence type="predicted"/>
<dbReference type="Pfam" id="PF20237">
    <property type="entry name" value="DUF6594"/>
    <property type="match status" value="1"/>
</dbReference>
<keyword evidence="3" id="KW-0812">Transmembrane</keyword>
<feature type="domain" description="DUF6594" evidence="4">
    <location>
        <begin position="96"/>
        <end position="374"/>
    </location>
</feature>
<feature type="compositionally biased region" description="Basic residues" evidence="2">
    <location>
        <begin position="59"/>
        <end position="75"/>
    </location>
</feature>
<protein>
    <recommendedName>
        <fullName evidence="4">DUF6594 domain-containing protein</fullName>
    </recommendedName>
</protein>
<keyword evidence="6" id="KW-1185">Reference proteome</keyword>
<keyword evidence="3" id="KW-1133">Transmembrane helix</keyword>
<dbReference type="PANTHER" id="PTHR34502">
    <property type="entry name" value="DUF6594 DOMAIN-CONTAINING PROTEIN-RELATED"/>
    <property type="match status" value="1"/>
</dbReference>
<evidence type="ECO:0000256" key="1">
    <source>
        <dbReference type="SAM" id="Coils"/>
    </source>
</evidence>